<evidence type="ECO:0000313" key="2">
    <source>
        <dbReference type="EMBL" id="MBW0528506.1"/>
    </source>
</evidence>
<dbReference type="EMBL" id="AVOT02034410">
    <property type="protein sequence ID" value="MBW0528506.1"/>
    <property type="molecule type" value="Genomic_DNA"/>
</dbReference>
<dbReference type="Pfam" id="PF07727">
    <property type="entry name" value="RVT_2"/>
    <property type="match status" value="1"/>
</dbReference>
<organism evidence="2 3">
    <name type="scientific">Austropuccinia psidii MF-1</name>
    <dbReference type="NCBI Taxonomy" id="1389203"/>
    <lineage>
        <taxon>Eukaryota</taxon>
        <taxon>Fungi</taxon>
        <taxon>Dikarya</taxon>
        <taxon>Basidiomycota</taxon>
        <taxon>Pucciniomycotina</taxon>
        <taxon>Pucciniomycetes</taxon>
        <taxon>Pucciniales</taxon>
        <taxon>Sphaerophragmiaceae</taxon>
        <taxon>Austropuccinia</taxon>
    </lineage>
</organism>
<comment type="caution">
    <text evidence="2">The sequence shown here is derived from an EMBL/GenBank/DDBJ whole genome shotgun (WGS) entry which is preliminary data.</text>
</comment>
<dbReference type="InterPro" id="IPR013103">
    <property type="entry name" value="RVT_2"/>
</dbReference>
<dbReference type="InterPro" id="IPR043502">
    <property type="entry name" value="DNA/RNA_pol_sf"/>
</dbReference>
<dbReference type="SUPFAM" id="SSF56672">
    <property type="entry name" value="DNA/RNA polymerases"/>
    <property type="match status" value="1"/>
</dbReference>
<dbReference type="AlphaFoldDB" id="A0A9Q3I3R4"/>
<gene>
    <name evidence="2" type="ORF">O181_068221</name>
</gene>
<reference evidence="2" key="1">
    <citation type="submission" date="2021-03" db="EMBL/GenBank/DDBJ databases">
        <title>Draft genome sequence of rust myrtle Austropuccinia psidii MF-1, a brazilian biotype.</title>
        <authorList>
            <person name="Quecine M.C."/>
            <person name="Pachon D.M.R."/>
            <person name="Bonatelli M.L."/>
            <person name="Correr F.H."/>
            <person name="Franceschini L.M."/>
            <person name="Leite T.F."/>
            <person name="Margarido G.R.A."/>
            <person name="Almeida C.A."/>
            <person name="Ferrarezi J.A."/>
            <person name="Labate C.A."/>
        </authorList>
    </citation>
    <scope>NUCLEOTIDE SEQUENCE</scope>
    <source>
        <strain evidence="2">MF-1</strain>
    </source>
</reference>
<evidence type="ECO:0000313" key="3">
    <source>
        <dbReference type="Proteomes" id="UP000765509"/>
    </source>
</evidence>
<proteinExistence type="predicted"/>
<dbReference type="PANTHER" id="PTHR11439">
    <property type="entry name" value="GAG-POL-RELATED RETROTRANSPOSON"/>
    <property type="match status" value="1"/>
</dbReference>
<dbReference type="PANTHER" id="PTHR11439:SF440">
    <property type="entry name" value="INTEGRASE CATALYTIC DOMAIN-CONTAINING PROTEIN"/>
    <property type="match status" value="1"/>
</dbReference>
<sequence length="400" mass="46146">MDVQSAFLKALLKEEICLEIPEGVPANKSTQLLQLNKALYVLKQASLAWYKYLSNWLITSDFQCSLTNPCVFWRKGKKPIWIYIHVDDLVIFGPDWNEFKKEIKSKFEMKDLGKANLLLGIKINHFNDGFGLDQEHYIKELAYKYKMKDLIPSNAPLKPHLKLSNSSNKEHNDFKDLNINYRSAVGSLNYISSNTHPDITFAVSHLSQFLEKPGIQHWNAFLQVFRYLYHSKDTCLTFRNHRFHHIRTYADADWGNCPIYQRYFSGFTTVSHLTIEAEYKSLSDAAKETTWLISLLNEIQLTTSPLDPILLNDNKGAIDLALNDANHRGFKTKHMDIKFHFIREILKKGIMLLKHVPTTAMNADFPTKSIGKTIIHKYLSFHNLLKRTFALSPCSSQGGM</sequence>
<dbReference type="CDD" id="cd09272">
    <property type="entry name" value="RNase_HI_RT_Ty1"/>
    <property type="match status" value="1"/>
</dbReference>
<protein>
    <recommendedName>
        <fullName evidence="1">Reverse transcriptase Ty1/copia-type domain-containing protein</fullName>
    </recommendedName>
</protein>
<dbReference type="Proteomes" id="UP000765509">
    <property type="component" value="Unassembled WGS sequence"/>
</dbReference>
<evidence type="ECO:0000259" key="1">
    <source>
        <dbReference type="Pfam" id="PF07727"/>
    </source>
</evidence>
<keyword evidence="3" id="KW-1185">Reference proteome</keyword>
<dbReference type="OrthoDB" id="3344688at2759"/>
<accession>A0A9Q3I3R4</accession>
<name>A0A9Q3I3R4_9BASI</name>
<feature type="domain" description="Reverse transcriptase Ty1/copia-type" evidence="1">
    <location>
        <begin position="1"/>
        <end position="157"/>
    </location>
</feature>